<dbReference type="InterPro" id="IPR036890">
    <property type="entry name" value="HATPase_C_sf"/>
</dbReference>
<name>A0A5N1IXF3_9BACT</name>
<evidence type="ECO:0000256" key="6">
    <source>
        <dbReference type="ARBA" id="ARBA00022777"/>
    </source>
</evidence>
<evidence type="ECO:0000256" key="3">
    <source>
        <dbReference type="ARBA" id="ARBA00022553"/>
    </source>
</evidence>
<gene>
    <name evidence="11" type="ORF">F0P94_09240</name>
</gene>
<evidence type="ECO:0000256" key="2">
    <source>
        <dbReference type="ARBA" id="ARBA00012438"/>
    </source>
</evidence>
<evidence type="ECO:0000256" key="5">
    <source>
        <dbReference type="ARBA" id="ARBA00022741"/>
    </source>
</evidence>
<accession>A0A5N1IXF3</accession>
<dbReference type="Pfam" id="PF07730">
    <property type="entry name" value="HisKA_3"/>
    <property type="match status" value="1"/>
</dbReference>
<dbReference type="GO" id="GO:0016020">
    <property type="term" value="C:membrane"/>
    <property type="evidence" value="ECO:0007669"/>
    <property type="project" value="InterPro"/>
</dbReference>
<dbReference type="PANTHER" id="PTHR24421">
    <property type="entry name" value="NITRATE/NITRITE SENSOR PROTEIN NARX-RELATED"/>
    <property type="match status" value="1"/>
</dbReference>
<dbReference type="Gene3D" id="3.30.565.10">
    <property type="entry name" value="Histidine kinase-like ATPase, C-terminal domain"/>
    <property type="match status" value="1"/>
</dbReference>
<dbReference type="EC" id="2.7.13.3" evidence="2"/>
<dbReference type="InterPro" id="IPR011712">
    <property type="entry name" value="Sig_transdc_His_kin_sub3_dim/P"/>
</dbReference>
<keyword evidence="7" id="KW-0067">ATP-binding</keyword>
<sequence length="274" mass="30995">MRGPAQEILIVIGAGTVLLFALAVFIFVFMVLYQKKRFTHLLEKSAMEEEFNREILHSKLEVQEQTFLMISQEIHDNIGQILSLVRLNISTLDLKNERKAETKIATSKELIDQAIQDLRDLSKQLNSEYLNHQSLPALLQFQLDLVQKSGIHQVNLQVRGQEYAIQQDKKLVIFRIAQEALNNTIKHAGSANLEVILDYLPEKLFLCIKDDGIGFNPQLAESSQGTGTFNLQYRAKLIGASYSIKSEPSQGTQINLEIPKTQITIYDNTPALKS</sequence>
<evidence type="ECO:0000256" key="8">
    <source>
        <dbReference type="ARBA" id="ARBA00023012"/>
    </source>
</evidence>
<evidence type="ECO:0000256" key="4">
    <source>
        <dbReference type="ARBA" id="ARBA00022679"/>
    </source>
</evidence>
<keyword evidence="3" id="KW-0597">Phosphoprotein</keyword>
<evidence type="ECO:0000313" key="11">
    <source>
        <dbReference type="EMBL" id="KAA9338964.1"/>
    </source>
</evidence>
<evidence type="ECO:0000313" key="12">
    <source>
        <dbReference type="Proteomes" id="UP000326570"/>
    </source>
</evidence>
<protein>
    <recommendedName>
        <fullName evidence="2">histidine kinase</fullName>
        <ecNumber evidence="2">2.7.13.3</ecNumber>
    </recommendedName>
</protein>
<keyword evidence="8" id="KW-0902">Two-component regulatory system</keyword>
<keyword evidence="9" id="KW-0812">Transmembrane</keyword>
<reference evidence="11 12" key="1">
    <citation type="submission" date="2019-09" db="EMBL/GenBank/DDBJ databases">
        <title>Genome sequence of Adhaeribacter sp. M2.</title>
        <authorList>
            <person name="Srinivasan S."/>
        </authorList>
    </citation>
    <scope>NUCLEOTIDE SEQUENCE [LARGE SCALE GENOMIC DNA]</scope>
    <source>
        <strain evidence="11 12">M2</strain>
    </source>
</reference>
<dbReference type="GO" id="GO:0000155">
    <property type="term" value="F:phosphorelay sensor kinase activity"/>
    <property type="evidence" value="ECO:0007669"/>
    <property type="project" value="InterPro"/>
</dbReference>
<keyword evidence="4" id="KW-0808">Transferase</keyword>
<dbReference type="AlphaFoldDB" id="A0A5N1IXF3"/>
<evidence type="ECO:0000256" key="9">
    <source>
        <dbReference type="SAM" id="Phobius"/>
    </source>
</evidence>
<dbReference type="CDD" id="cd16917">
    <property type="entry name" value="HATPase_UhpB-NarQ-NarX-like"/>
    <property type="match status" value="1"/>
</dbReference>
<feature type="domain" description="Histidine kinase" evidence="10">
    <location>
        <begin position="69"/>
        <end position="262"/>
    </location>
</feature>
<feature type="transmembrane region" description="Helical" evidence="9">
    <location>
        <begin position="12"/>
        <end position="33"/>
    </location>
</feature>
<keyword evidence="6" id="KW-0418">Kinase</keyword>
<proteinExistence type="predicted"/>
<organism evidence="11 12">
    <name type="scientific">Adhaeribacter soli</name>
    <dbReference type="NCBI Taxonomy" id="2607655"/>
    <lineage>
        <taxon>Bacteria</taxon>
        <taxon>Pseudomonadati</taxon>
        <taxon>Bacteroidota</taxon>
        <taxon>Cytophagia</taxon>
        <taxon>Cytophagales</taxon>
        <taxon>Hymenobacteraceae</taxon>
        <taxon>Adhaeribacter</taxon>
    </lineage>
</organism>
<dbReference type="Gene3D" id="1.20.5.1930">
    <property type="match status" value="1"/>
</dbReference>
<dbReference type="Pfam" id="PF02518">
    <property type="entry name" value="HATPase_c"/>
    <property type="match status" value="1"/>
</dbReference>
<dbReference type="PANTHER" id="PTHR24421:SF10">
    <property type="entry name" value="NITRATE_NITRITE SENSOR PROTEIN NARQ"/>
    <property type="match status" value="1"/>
</dbReference>
<dbReference type="SUPFAM" id="SSF55874">
    <property type="entry name" value="ATPase domain of HSP90 chaperone/DNA topoisomerase II/histidine kinase"/>
    <property type="match status" value="1"/>
</dbReference>
<keyword evidence="9" id="KW-0472">Membrane</keyword>
<dbReference type="InterPro" id="IPR005467">
    <property type="entry name" value="His_kinase_dom"/>
</dbReference>
<dbReference type="PROSITE" id="PS50109">
    <property type="entry name" value="HIS_KIN"/>
    <property type="match status" value="1"/>
</dbReference>
<keyword evidence="5" id="KW-0547">Nucleotide-binding</keyword>
<keyword evidence="9" id="KW-1133">Transmembrane helix</keyword>
<dbReference type="GO" id="GO:0005524">
    <property type="term" value="F:ATP binding"/>
    <property type="evidence" value="ECO:0007669"/>
    <property type="project" value="UniProtKB-KW"/>
</dbReference>
<dbReference type="EMBL" id="VTWT01000004">
    <property type="protein sequence ID" value="KAA9338964.1"/>
    <property type="molecule type" value="Genomic_DNA"/>
</dbReference>
<dbReference type="Proteomes" id="UP000326570">
    <property type="component" value="Unassembled WGS sequence"/>
</dbReference>
<evidence type="ECO:0000256" key="1">
    <source>
        <dbReference type="ARBA" id="ARBA00000085"/>
    </source>
</evidence>
<comment type="catalytic activity">
    <reaction evidence="1">
        <text>ATP + protein L-histidine = ADP + protein N-phospho-L-histidine.</text>
        <dbReference type="EC" id="2.7.13.3"/>
    </reaction>
</comment>
<evidence type="ECO:0000256" key="7">
    <source>
        <dbReference type="ARBA" id="ARBA00022840"/>
    </source>
</evidence>
<dbReference type="InterPro" id="IPR003594">
    <property type="entry name" value="HATPase_dom"/>
</dbReference>
<dbReference type="GO" id="GO:0046983">
    <property type="term" value="F:protein dimerization activity"/>
    <property type="evidence" value="ECO:0007669"/>
    <property type="project" value="InterPro"/>
</dbReference>
<keyword evidence="12" id="KW-1185">Reference proteome</keyword>
<evidence type="ECO:0000259" key="10">
    <source>
        <dbReference type="PROSITE" id="PS50109"/>
    </source>
</evidence>
<comment type="caution">
    <text evidence="11">The sequence shown here is derived from an EMBL/GenBank/DDBJ whole genome shotgun (WGS) entry which is preliminary data.</text>
</comment>
<dbReference type="InterPro" id="IPR050482">
    <property type="entry name" value="Sensor_HK_TwoCompSys"/>
</dbReference>
<dbReference type="RefSeq" id="WP_150903598.1">
    <property type="nucleotide sequence ID" value="NZ_VTWT01000004.1"/>
</dbReference>